<dbReference type="InterPro" id="IPR019734">
    <property type="entry name" value="TPR_rpt"/>
</dbReference>
<sequence>MLQVSPTALHSDSADSCCSNAAQSQTLVSKLEALQCHFTWDLDISTSLLNHRRDNLEDIGTNDGNPWMGHIYNLRGFIQYKLGSNKEAQKFFNKATEAFSRIRSADEGPWLVVNYGNLAWLHHHLGDQAESEANLSKIDTLIKKYPSPSQEELHPETYAEKAYALMTVSGDKTLVVDYFQRAIEMQPGIREWNTSHALALMYASKHCRTGLEDDILEKMRIAQEQDPENFAAQSQTLVSKLEALQCHFTWDLDISTSLLNHRRDNLEDIGTNDGNPWLGHIYNLRGFIQYKLGSNKEAQKFFNKATEAFSRIRSADEGPWLVVNYGNLAWLHHHLGDQAESEANLSKIDTLIKKYPSPSQEELHPETYAEKAYALMTVSGDKTLVVDYFQRAIEMQPGIREWNTSHALALMYASKHSRTGLEDDILEK</sequence>
<dbReference type="AlphaFoldDB" id="A0A7J5XEU0"/>
<dbReference type="SMART" id="SM00028">
    <property type="entry name" value="TPR"/>
    <property type="match status" value="4"/>
</dbReference>
<gene>
    <name evidence="4" type="ORF">F7725_028134</name>
</gene>
<evidence type="ECO:0000256" key="3">
    <source>
        <dbReference type="ARBA" id="ARBA00038336"/>
    </source>
</evidence>
<evidence type="ECO:0000313" key="4">
    <source>
        <dbReference type="EMBL" id="KAF3835576.1"/>
    </source>
</evidence>
<dbReference type="Proteomes" id="UP000518266">
    <property type="component" value="Unassembled WGS sequence"/>
</dbReference>
<dbReference type="FunFam" id="1.25.40.10:FF:000026">
    <property type="entry name" value="Interferon-induced protein with tetratricopeptide repeats 5"/>
    <property type="match status" value="2"/>
</dbReference>
<protein>
    <submittedName>
        <fullName evidence="4">Uncharacterized protein</fullName>
    </submittedName>
</protein>
<organism evidence="4 5">
    <name type="scientific">Dissostichus mawsoni</name>
    <name type="common">Antarctic cod</name>
    <dbReference type="NCBI Taxonomy" id="36200"/>
    <lineage>
        <taxon>Eukaryota</taxon>
        <taxon>Metazoa</taxon>
        <taxon>Chordata</taxon>
        <taxon>Craniata</taxon>
        <taxon>Vertebrata</taxon>
        <taxon>Euteleostomi</taxon>
        <taxon>Actinopterygii</taxon>
        <taxon>Neopterygii</taxon>
        <taxon>Teleostei</taxon>
        <taxon>Neoteleostei</taxon>
        <taxon>Acanthomorphata</taxon>
        <taxon>Eupercaria</taxon>
        <taxon>Perciformes</taxon>
        <taxon>Notothenioidei</taxon>
        <taxon>Nototheniidae</taxon>
        <taxon>Dissostichus</taxon>
    </lineage>
</organism>
<accession>A0A7J5XEU0</accession>
<dbReference type="GO" id="GO:0005829">
    <property type="term" value="C:cytosol"/>
    <property type="evidence" value="ECO:0007669"/>
    <property type="project" value="TreeGrafter"/>
</dbReference>
<proteinExistence type="inferred from homology"/>
<dbReference type="PANTHER" id="PTHR10271">
    <property type="entry name" value="INTERFERON-INDUCED PROTEIN WITH TETRATRICOPEPTIDE REPEATS"/>
    <property type="match status" value="1"/>
</dbReference>
<dbReference type="Gene3D" id="1.25.40.10">
    <property type="entry name" value="Tetratricopeptide repeat domain"/>
    <property type="match status" value="4"/>
</dbReference>
<dbReference type="GO" id="GO:0051607">
    <property type="term" value="P:defense response to virus"/>
    <property type="evidence" value="ECO:0007669"/>
    <property type="project" value="TreeGrafter"/>
</dbReference>
<dbReference type="PANTHER" id="PTHR10271:SF14">
    <property type="entry name" value="INTERFERON-INDUCED PROTEIN WITH TETRATRICOPEPTIDE REPEATS-RELATED"/>
    <property type="match status" value="1"/>
</dbReference>
<evidence type="ECO:0000256" key="1">
    <source>
        <dbReference type="ARBA" id="ARBA00022737"/>
    </source>
</evidence>
<keyword evidence="5" id="KW-1185">Reference proteome</keyword>
<keyword evidence="1" id="KW-0677">Repeat</keyword>
<reference evidence="4 5" key="1">
    <citation type="submission" date="2020-03" db="EMBL/GenBank/DDBJ databases">
        <title>Dissostichus mawsoni Genome sequencing and assembly.</title>
        <authorList>
            <person name="Park H."/>
        </authorList>
    </citation>
    <scope>NUCLEOTIDE SEQUENCE [LARGE SCALE GENOMIC DNA]</scope>
    <source>
        <strain evidence="4">DM0001</strain>
        <tissue evidence="4">Muscle</tissue>
    </source>
</reference>
<name>A0A7J5XEU0_DISMA</name>
<evidence type="ECO:0000313" key="5">
    <source>
        <dbReference type="Proteomes" id="UP000518266"/>
    </source>
</evidence>
<comment type="similarity">
    <text evidence="3">Belongs to the IFIT family.</text>
</comment>
<keyword evidence="2" id="KW-0802">TPR repeat</keyword>
<dbReference type="EMBL" id="JAAKFY010000025">
    <property type="protein sequence ID" value="KAF3835576.1"/>
    <property type="molecule type" value="Genomic_DNA"/>
</dbReference>
<comment type="caution">
    <text evidence="4">The sequence shown here is derived from an EMBL/GenBank/DDBJ whole genome shotgun (WGS) entry which is preliminary data.</text>
</comment>
<dbReference type="SUPFAM" id="SSF48452">
    <property type="entry name" value="TPR-like"/>
    <property type="match status" value="1"/>
</dbReference>
<dbReference type="InterPro" id="IPR011990">
    <property type="entry name" value="TPR-like_helical_dom_sf"/>
</dbReference>
<evidence type="ECO:0000256" key="2">
    <source>
        <dbReference type="ARBA" id="ARBA00022803"/>
    </source>
</evidence>
<dbReference type="OrthoDB" id="10043504at2759"/>
<dbReference type="Pfam" id="PF13424">
    <property type="entry name" value="TPR_12"/>
    <property type="match status" value="2"/>
</dbReference>